<evidence type="ECO:0000256" key="7">
    <source>
        <dbReference type="RuleBase" id="RU000477"/>
    </source>
</evidence>
<dbReference type="GO" id="GO:0005886">
    <property type="term" value="C:plasma membrane"/>
    <property type="evidence" value="ECO:0007669"/>
    <property type="project" value="TreeGrafter"/>
</dbReference>
<evidence type="ECO:0000256" key="8">
    <source>
        <dbReference type="SAM" id="Phobius"/>
    </source>
</evidence>
<dbReference type="Proteomes" id="UP000193498">
    <property type="component" value="Unassembled WGS sequence"/>
</dbReference>
<dbReference type="PANTHER" id="PTHR43829:SF9">
    <property type="entry name" value="AQUAPORIN-9"/>
    <property type="match status" value="1"/>
</dbReference>
<feature type="transmembrane region" description="Helical" evidence="8">
    <location>
        <begin position="30"/>
        <end position="48"/>
    </location>
</feature>
<evidence type="ECO:0000256" key="2">
    <source>
        <dbReference type="ARBA" id="ARBA00006175"/>
    </source>
</evidence>
<dbReference type="EMBL" id="MCFE01000015">
    <property type="protein sequence ID" value="ORY06625.1"/>
    <property type="molecule type" value="Genomic_DNA"/>
</dbReference>
<dbReference type="InterPro" id="IPR000425">
    <property type="entry name" value="MIP"/>
</dbReference>
<keyword evidence="4 7" id="KW-0812">Transmembrane</keyword>
<dbReference type="PRINTS" id="PR00783">
    <property type="entry name" value="MINTRINSICP"/>
</dbReference>
<evidence type="ECO:0000256" key="1">
    <source>
        <dbReference type="ARBA" id="ARBA00004141"/>
    </source>
</evidence>
<accession>A0A1Y1ZA05</accession>
<dbReference type="Gene3D" id="1.20.1080.10">
    <property type="entry name" value="Glycerol uptake facilitator protein"/>
    <property type="match status" value="1"/>
</dbReference>
<comment type="subcellular location">
    <subcellularLocation>
        <location evidence="1">Membrane</location>
        <topology evidence="1">Multi-pass membrane protein</topology>
    </subcellularLocation>
</comment>
<dbReference type="GO" id="GO:0015254">
    <property type="term" value="F:glycerol channel activity"/>
    <property type="evidence" value="ECO:0007669"/>
    <property type="project" value="TreeGrafter"/>
</dbReference>
<keyword evidence="3 7" id="KW-0813">Transport</keyword>
<evidence type="ECO:0000256" key="3">
    <source>
        <dbReference type="ARBA" id="ARBA00022448"/>
    </source>
</evidence>
<dbReference type="PRINTS" id="PR02019">
    <property type="entry name" value="AQUAPORIN7"/>
</dbReference>
<gene>
    <name evidence="10" type="ORF">K493DRAFT_333109</name>
</gene>
<feature type="transmembrane region" description="Helical" evidence="8">
    <location>
        <begin position="215"/>
        <end position="238"/>
    </location>
</feature>
<keyword evidence="9" id="KW-0732">Signal</keyword>
<dbReference type="NCBIfam" id="TIGR00861">
    <property type="entry name" value="MIP"/>
    <property type="match status" value="1"/>
</dbReference>
<dbReference type="PANTHER" id="PTHR43829">
    <property type="entry name" value="AQUAPORIN OR AQUAGLYCEROPORIN RELATED"/>
    <property type="match status" value="1"/>
</dbReference>
<evidence type="ECO:0000313" key="10">
    <source>
        <dbReference type="EMBL" id="ORY06625.1"/>
    </source>
</evidence>
<evidence type="ECO:0000256" key="9">
    <source>
        <dbReference type="SAM" id="SignalP"/>
    </source>
</evidence>
<feature type="transmembrane region" description="Helical" evidence="8">
    <location>
        <begin position="76"/>
        <end position="98"/>
    </location>
</feature>
<dbReference type="InterPro" id="IPR023271">
    <property type="entry name" value="Aquaporin-like"/>
</dbReference>
<keyword evidence="6 8" id="KW-0472">Membrane</keyword>
<dbReference type="InParanoid" id="A0A1Y1ZA05"/>
<evidence type="ECO:0000313" key="11">
    <source>
        <dbReference type="Proteomes" id="UP000193498"/>
    </source>
</evidence>
<keyword evidence="11" id="KW-1185">Reference proteome</keyword>
<dbReference type="InterPro" id="IPR022357">
    <property type="entry name" value="MIP_CS"/>
</dbReference>
<dbReference type="AlphaFoldDB" id="A0A1Y1ZA05"/>
<dbReference type="GO" id="GO:0015250">
    <property type="term" value="F:water channel activity"/>
    <property type="evidence" value="ECO:0007669"/>
    <property type="project" value="TreeGrafter"/>
</dbReference>
<dbReference type="PROSITE" id="PS00221">
    <property type="entry name" value="MIP"/>
    <property type="match status" value="1"/>
</dbReference>
<evidence type="ECO:0000256" key="5">
    <source>
        <dbReference type="ARBA" id="ARBA00022989"/>
    </source>
</evidence>
<keyword evidence="5 8" id="KW-1133">Transmembrane helix</keyword>
<dbReference type="STRING" id="1314790.A0A1Y1ZA05"/>
<sequence>MAEFFGTLLLVSLGLAVIHQATLGKGATGTFLSVNLGWGFALTLALLLTGRVSGGHLNPAVTIAVALVRGMRWGKACGYIVAQLLGAFSGAALTYLYFYPLIKAYENGPRVVGGEHDTAGLYASYKNPAISTFSAFIGEFLATGVLIIAIFTATDKRNNIPSYCGPFIIGLSAISIGVSLGSVTGGSVNPARDLGPRVFTAIAGWGPSVFTAGNYYFWVPNVAPILGAIVSGTLYEFFIC</sequence>
<comment type="similarity">
    <text evidence="2 7">Belongs to the MIP/aquaporin (TC 1.A.8) family.</text>
</comment>
<feature type="transmembrane region" description="Helical" evidence="8">
    <location>
        <begin position="129"/>
        <end position="151"/>
    </location>
</feature>
<protein>
    <submittedName>
        <fullName evidence="10">Aquaporin</fullName>
    </submittedName>
</protein>
<evidence type="ECO:0000256" key="4">
    <source>
        <dbReference type="ARBA" id="ARBA00022692"/>
    </source>
</evidence>
<dbReference type="InterPro" id="IPR050363">
    <property type="entry name" value="MIP/Aquaporin"/>
</dbReference>
<reference evidence="10 11" key="1">
    <citation type="submission" date="2016-07" db="EMBL/GenBank/DDBJ databases">
        <title>Pervasive Adenine N6-methylation of Active Genes in Fungi.</title>
        <authorList>
            <consortium name="DOE Joint Genome Institute"/>
            <person name="Mondo S.J."/>
            <person name="Dannebaum R.O."/>
            <person name="Kuo R.C."/>
            <person name="Labutti K."/>
            <person name="Haridas S."/>
            <person name="Kuo A."/>
            <person name="Salamov A."/>
            <person name="Ahrendt S.R."/>
            <person name="Lipzen A."/>
            <person name="Sullivan W."/>
            <person name="Andreopoulos W.B."/>
            <person name="Clum A."/>
            <person name="Lindquist E."/>
            <person name="Daum C."/>
            <person name="Ramamoorthy G.K."/>
            <person name="Gryganskyi A."/>
            <person name="Culley D."/>
            <person name="Magnuson J.K."/>
            <person name="James T.Y."/>
            <person name="O'Malley M.A."/>
            <person name="Stajich J.E."/>
            <person name="Spatafora J.W."/>
            <person name="Visel A."/>
            <person name="Grigoriev I.V."/>
        </authorList>
    </citation>
    <scope>NUCLEOTIDE SEQUENCE [LARGE SCALE GENOMIC DNA]</scope>
    <source>
        <strain evidence="10 11">CBS 931.73</strain>
    </source>
</reference>
<feature type="chain" id="PRO_5012372640" evidence="9">
    <location>
        <begin position="17"/>
        <end position="240"/>
    </location>
</feature>
<feature type="signal peptide" evidence="9">
    <location>
        <begin position="1"/>
        <end position="16"/>
    </location>
</feature>
<evidence type="ECO:0000256" key="6">
    <source>
        <dbReference type="ARBA" id="ARBA00023136"/>
    </source>
</evidence>
<feature type="transmembrane region" description="Helical" evidence="8">
    <location>
        <begin position="163"/>
        <end position="183"/>
    </location>
</feature>
<organism evidence="10 11">
    <name type="scientific">Basidiobolus meristosporus CBS 931.73</name>
    <dbReference type="NCBI Taxonomy" id="1314790"/>
    <lineage>
        <taxon>Eukaryota</taxon>
        <taxon>Fungi</taxon>
        <taxon>Fungi incertae sedis</taxon>
        <taxon>Zoopagomycota</taxon>
        <taxon>Entomophthoromycotina</taxon>
        <taxon>Basidiobolomycetes</taxon>
        <taxon>Basidiobolales</taxon>
        <taxon>Basidiobolaceae</taxon>
        <taxon>Basidiobolus</taxon>
    </lineage>
</organism>
<dbReference type="OrthoDB" id="3222at2759"/>
<proteinExistence type="inferred from homology"/>
<dbReference type="Pfam" id="PF00230">
    <property type="entry name" value="MIP"/>
    <property type="match status" value="1"/>
</dbReference>
<dbReference type="SUPFAM" id="SSF81338">
    <property type="entry name" value="Aquaporin-like"/>
    <property type="match status" value="1"/>
</dbReference>
<comment type="caution">
    <text evidence="10">The sequence shown here is derived from an EMBL/GenBank/DDBJ whole genome shotgun (WGS) entry which is preliminary data.</text>
</comment>
<name>A0A1Y1ZA05_9FUNG</name>